<keyword evidence="2" id="KW-0812">Transmembrane</keyword>
<evidence type="ECO:0000256" key="1">
    <source>
        <dbReference type="SAM" id="MobiDB-lite"/>
    </source>
</evidence>
<dbReference type="Proteomes" id="UP001211907">
    <property type="component" value="Unassembled WGS sequence"/>
</dbReference>
<evidence type="ECO:0000256" key="2">
    <source>
        <dbReference type="SAM" id="Phobius"/>
    </source>
</evidence>
<comment type="caution">
    <text evidence="3">The sequence shown here is derived from an EMBL/GenBank/DDBJ whole genome shotgun (WGS) entry which is preliminary data.</text>
</comment>
<dbReference type="AlphaFoldDB" id="A0AAD5T1L9"/>
<proteinExistence type="predicted"/>
<feature type="region of interest" description="Disordered" evidence="1">
    <location>
        <begin position="98"/>
        <end position="120"/>
    </location>
</feature>
<keyword evidence="2" id="KW-0472">Membrane</keyword>
<evidence type="ECO:0000313" key="3">
    <source>
        <dbReference type="EMBL" id="KAJ3123525.1"/>
    </source>
</evidence>
<feature type="transmembrane region" description="Helical" evidence="2">
    <location>
        <begin position="336"/>
        <end position="358"/>
    </location>
</feature>
<name>A0AAD5T1L9_9FUNG</name>
<keyword evidence="4" id="KW-1185">Reference proteome</keyword>
<sequence>REGIEFLSDENGNQVKVQLVVEDALSFDQLRNSAKFEPDYDEYQEREYVERSFLSVAPPTPLMLRSRSLELNSSNTSSAVELDEQTNVSTIVNDALLRSNSSPRHTPSSEPKKPLVSAMKGKSVAKHGGVGFISKTEEIQSKPPETTPYEGFKIAQIDNSSTPAIDSKSGLARKLSINSAFAEPDLPYISLPQYNISGHKIISSAEVESSELNSTLSVPVIHDESNQSSAKPSIVKRKASFSAAVIDKFRKKSETSIRKDDDDDGQKLGSAAASAVSLPSVFSKARSARSSQSSHSDDETLIALIQSYLIACQRSILESDQYRIYRNIIDNAKYQIFFFGFMQLLLFGSILLITQYVFTIQLSAIRFYNLVHAVMSFQGKLILLMGWHLVYLVKKGFAAKQMLSSKQGVPLNEIGDVDPEGCRNVNKLFLICLLILECTLWTLSYTMNWTPIYTYVGDYPCTPLTYENKWGFTKNLTVLASADSEFGILDSVGLPLATGLIGGFTSKPNAAPAAQFQMQGDGIVYLIETVCQEPTVILDESLSNIRFTSLKIVSNEYWGQLYNAGIKLIFPAKTHDFAGYLDKSIQTMCQIQVLTGQAKVTYAYTSDEWGGMTPNAITEILINNSLSITPGTSVQLDFGQVHHLLGNTELVYENITYWIAQAIAIGLNSSNLQAITSTTVTASILQWGVGVDGVYNVGMTWKGVSAAVAFLAHYVLNQADFKYVATCKYKGIAGYGTISAPSWVTFLLLVILVLSMVMELVVILSWMVVVGGGEHLDKAVAMIDNPLRTVYYMRGSLGKLVTKIDGNDLGQISLEQQYKKVRVRLGEDKTTRGNEVGTIILDEPTKVVKISKSRKVA</sequence>
<feature type="transmembrane region" description="Helical" evidence="2">
    <location>
        <begin position="370"/>
        <end position="393"/>
    </location>
</feature>
<evidence type="ECO:0000313" key="4">
    <source>
        <dbReference type="Proteomes" id="UP001211907"/>
    </source>
</evidence>
<keyword evidence="2" id="KW-1133">Transmembrane helix</keyword>
<reference evidence="3" key="1">
    <citation type="submission" date="2020-05" db="EMBL/GenBank/DDBJ databases">
        <title>Phylogenomic resolution of chytrid fungi.</title>
        <authorList>
            <person name="Stajich J.E."/>
            <person name="Amses K."/>
            <person name="Simmons R."/>
            <person name="Seto K."/>
            <person name="Myers J."/>
            <person name="Bonds A."/>
            <person name="Quandt C.A."/>
            <person name="Barry K."/>
            <person name="Liu P."/>
            <person name="Grigoriev I."/>
            <person name="Longcore J.E."/>
            <person name="James T.Y."/>
        </authorList>
    </citation>
    <scope>NUCLEOTIDE SEQUENCE</scope>
    <source>
        <strain evidence="3">JEL0513</strain>
    </source>
</reference>
<gene>
    <name evidence="3" type="ORF">HK100_011581</name>
</gene>
<dbReference type="EMBL" id="JADGJH010000733">
    <property type="protein sequence ID" value="KAJ3123525.1"/>
    <property type="molecule type" value="Genomic_DNA"/>
</dbReference>
<accession>A0AAD5T1L9</accession>
<feature type="transmembrane region" description="Helical" evidence="2">
    <location>
        <begin position="743"/>
        <end position="769"/>
    </location>
</feature>
<feature type="non-terminal residue" evidence="3">
    <location>
        <position position="857"/>
    </location>
</feature>
<protein>
    <submittedName>
        <fullName evidence="3">Uncharacterized protein</fullName>
    </submittedName>
</protein>
<organism evidence="3 4">
    <name type="scientific">Physocladia obscura</name>
    <dbReference type="NCBI Taxonomy" id="109957"/>
    <lineage>
        <taxon>Eukaryota</taxon>
        <taxon>Fungi</taxon>
        <taxon>Fungi incertae sedis</taxon>
        <taxon>Chytridiomycota</taxon>
        <taxon>Chytridiomycota incertae sedis</taxon>
        <taxon>Chytridiomycetes</taxon>
        <taxon>Chytridiales</taxon>
        <taxon>Chytriomycetaceae</taxon>
        <taxon>Physocladia</taxon>
    </lineage>
</organism>
<feature type="compositionally biased region" description="Polar residues" evidence="1">
    <location>
        <begin position="98"/>
        <end position="109"/>
    </location>
</feature>